<reference evidence="4 6" key="1">
    <citation type="submission" date="2014-09" db="EMBL/GenBank/DDBJ databases">
        <authorList>
            <person name="McGinnis J.M."/>
            <person name="Wolfgang W.J."/>
        </authorList>
    </citation>
    <scope>NUCLEOTIDE SEQUENCE [LARGE SCALE GENOMIC DNA]</scope>
    <source>
        <strain evidence="4 6">5503</strain>
    </source>
</reference>
<keyword evidence="7" id="KW-1185">Reference proteome</keyword>
<protein>
    <submittedName>
        <fullName evidence="4">4-hydroxybenzoate 3-monooxygenase</fullName>
        <ecNumber evidence="4">1.14.13.2</ecNumber>
    </submittedName>
    <submittedName>
        <fullName evidence="5">p-hydroxybenzoate 3-monooxygenase</fullName>
    </submittedName>
</protein>
<dbReference type="SUPFAM" id="SSF54373">
    <property type="entry name" value="FAD-linked reductases, C-terminal domain"/>
    <property type="match status" value="1"/>
</dbReference>
<dbReference type="EMBL" id="FNNA01000007">
    <property type="protein sequence ID" value="SDX46383.1"/>
    <property type="molecule type" value="Genomic_DNA"/>
</dbReference>
<proteinExistence type="predicted"/>
<dbReference type="EMBL" id="JRKQ01000022">
    <property type="protein sequence ID" value="KGJ22699.1"/>
    <property type="molecule type" value="Genomic_DNA"/>
</dbReference>
<evidence type="ECO:0000313" key="4">
    <source>
        <dbReference type="EMBL" id="KGJ22699.1"/>
    </source>
</evidence>
<evidence type="ECO:0000256" key="2">
    <source>
        <dbReference type="ARBA" id="ARBA00022827"/>
    </source>
</evidence>
<dbReference type="RefSeq" id="WP_036699898.1">
    <property type="nucleotide sequence ID" value="NZ_FNNA01000007.1"/>
</dbReference>
<evidence type="ECO:0000259" key="3">
    <source>
        <dbReference type="Pfam" id="PF01494"/>
    </source>
</evidence>
<dbReference type="PRINTS" id="PR00420">
    <property type="entry name" value="RNGMNOXGNASE"/>
</dbReference>
<name>A0A099G276_9RHOB</name>
<reference evidence="4 6" key="2">
    <citation type="submission" date="2014-10" db="EMBL/GenBank/DDBJ databases">
        <title>Paracoccus sanguinis sp. nov., isolated from clinical specimens of New York State patients.</title>
        <authorList>
            <person name="Mingle L.A."/>
            <person name="Cole J.A."/>
            <person name="Lapierre P."/>
            <person name="Musser K.A."/>
        </authorList>
    </citation>
    <scope>NUCLEOTIDE SEQUENCE [LARGE SCALE GENOMIC DNA]</scope>
    <source>
        <strain evidence="4 6">5503</strain>
    </source>
</reference>
<dbReference type="GO" id="GO:0071949">
    <property type="term" value="F:FAD binding"/>
    <property type="evidence" value="ECO:0007669"/>
    <property type="project" value="InterPro"/>
</dbReference>
<dbReference type="Gene3D" id="3.30.9.10">
    <property type="entry name" value="D-Amino Acid Oxidase, subunit A, domain 2"/>
    <property type="match status" value="1"/>
</dbReference>
<dbReference type="PANTHER" id="PTHR43004:SF3">
    <property type="entry name" value="P-HYDROXYBENZOATE HYDROXYLASE"/>
    <property type="match status" value="1"/>
</dbReference>
<dbReference type="NCBIfam" id="TIGR02360">
    <property type="entry name" value="pbenz_hydroxyl"/>
    <property type="match status" value="1"/>
</dbReference>
<sequence length="389" mass="43522">MRTQVVIVGGGPSGLLLGQLLHRAGIEAVVLERKTRAYVLGRIRAGVLETGLVRLMERAGVADRLHAEGFVHDGTEIAWEGGSFHVDFKALTGTPVIVYGQTEVTRDLYDAREAAGAQTIFEVEDVVIHDADTDHPFVTLTRAGQSLRIDCDFVAGCDGFHGISRQTIPLSVRREYEKTYPFGWLGVLSETPPVHDELIYANSARGFALCSMRNANLSRYYIQCALSDHPGDWTDDAFWAELKRRLPPDVAERLVTGPSIEKSIAPLRSFVTEPMRWGRLFLCGDAAHIVPPTGAKGLNTAASDVHYLIDGLVRHYHDGDDEGLERYSERALLRVWKAERFSWWFSGLLHRYPHMAPFDLKMQQADIAFLRDNEAQQRAFAENYVGLPY</sequence>
<dbReference type="GO" id="GO:0043639">
    <property type="term" value="P:benzoate catabolic process"/>
    <property type="evidence" value="ECO:0007669"/>
    <property type="project" value="InterPro"/>
</dbReference>
<accession>A0A099GG11</accession>
<dbReference type="InterPro" id="IPR036188">
    <property type="entry name" value="FAD/NAD-bd_sf"/>
</dbReference>
<dbReference type="AlphaFoldDB" id="A0A099G276"/>
<dbReference type="EC" id="1.14.13.2" evidence="4"/>
<keyword evidence="4" id="KW-0503">Monooxygenase</keyword>
<dbReference type="SUPFAM" id="SSF51905">
    <property type="entry name" value="FAD/NAD(P)-binding domain"/>
    <property type="match status" value="1"/>
</dbReference>
<dbReference type="InterPro" id="IPR002938">
    <property type="entry name" value="FAD-bd"/>
</dbReference>
<dbReference type="STRING" id="1545044.SAMN05444276_10711"/>
<gene>
    <name evidence="4" type="ORF">IX56_06440</name>
    <name evidence="5" type="ORF">SAMN05444276_10711</name>
</gene>
<evidence type="ECO:0000313" key="6">
    <source>
        <dbReference type="Proteomes" id="UP000029858"/>
    </source>
</evidence>
<dbReference type="Proteomes" id="UP000029858">
    <property type="component" value="Unassembled WGS sequence"/>
</dbReference>
<dbReference type="Gene3D" id="3.50.50.60">
    <property type="entry name" value="FAD/NAD(P)-binding domain"/>
    <property type="match status" value="1"/>
</dbReference>
<dbReference type="PANTHER" id="PTHR43004">
    <property type="entry name" value="TRK SYSTEM POTASSIUM UPTAKE PROTEIN"/>
    <property type="match status" value="1"/>
</dbReference>
<dbReference type="OrthoDB" id="9791689at2"/>
<dbReference type="Proteomes" id="UP000182944">
    <property type="component" value="Unassembled WGS sequence"/>
</dbReference>
<reference evidence="7" key="4">
    <citation type="submission" date="2016-10" db="EMBL/GenBank/DDBJ databases">
        <authorList>
            <person name="Varghese N."/>
            <person name="Submissions S."/>
        </authorList>
    </citation>
    <scope>NUCLEOTIDE SEQUENCE [LARGE SCALE GENOMIC DNA]</scope>
    <source>
        <strain evidence="7">DSM 29303</strain>
    </source>
</reference>
<evidence type="ECO:0000256" key="1">
    <source>
        <dbReference type="ARBA" id="ARBA00022630"/>
    </source>
</evidence>
<dbReference type="GO" id="GO:0018659">
    <property type="term" value="F:4-hydroxybenzoate 3-monooxygenase activity"/>
    <property type="evidence" value="ECO:0007669"/>
    <property type="project" value="UniProtKB-EC"/>
</dbReference>
<organism evidence="4 6">
    <name type="scientific">Paracoccus sanguinis</name>
    <dbReference type="NCBI Taxonomy" id="1545044"/>
    <lineage>
        <taxon>Bacteria</taxon>
        <taxon>Pseudomonadati</taxon>
        <taxon>Pseudomonadota</taxon>
        <taxon>Alphaproteobacteria</taxon>
        <taxon>Rhodobacterales</taxon>
        <taxon>Paracoccaceae</taxon>
        <taxon>Paracoccus</taxon>
    </lineage>
</organism>
<keyword evidence="1" id="KW-0285">Flavoprotein</keyword>
<dbReference type="Pfam" id="PF01494">
    <property type="entry name" value="FAD_binding_3"/>
    <property type="match status" value="1"/>
</dbReference>
<dbReference type="InterPro" id="IPR050641">
    <property type="entry name" value="RIFMO-like"/>
</dbReference>
<keyword evidence="4" id="KW-0560">Oxidoreductase</keyword>
<dbReference type="InterPro" id="IPR012733">
    <property type="entry name" value="HB_mOase"/>
</dbReference>
<accession>A0A099GIQ2</accession>
<feature type="domain" description="FAD-binding" evidence="3">
    <location>
        <begin position="2"/>
        <end position="342"/>
    </location>
</feature>
<evidence type="ECO:0000313" key="5">
    <source>
        <dbReference type="EMBL" id="SDX46383.1"/>
    </source>
</evidence>
<evidence type="ECO:0000313" key="7">
    <source>
        <dbReference type="Proteomes" id="UP000182944"/>
    </source>
</evidence>
<reference evidence="5" key="3">
    <citation type="submission" date="2016-10" db="EMBL/GenBank/DDBJ databases">
        <authorList>
            <person name="de Groot N.N."/>
        </authorList>
    </citation>
    <scope>NUCLEOTIDE SEQUENCE [LARGE SCALE GENOMIC DNA]</scope>
    <source>
        <strain evidence="5">DSM 29303</strain>
    </source>
</reference>
<accession>A0A099G276</accession>
<keyword evidence="2" id="KW-0274">FAD</keyword>
<dbReference type="NCBIfam" id="NF006091">
    <property type="entry name" value="PRK08243.1"/>
    <property type="match status" value="1"/>
</dbReference>